<dbReference type="OrthoDB" id="1111222at2"/>
<dbReference type="STRING" id="28128.HMPREF3226_02101"/>
<sequence length="420" mass="48737">MNRKFVLGVLAFLVFVFVLQWNAPSKFVWQPTYLHTDRQPFGCAVFDSLVQSSLSQDYSVTNKTLPQLLSEGKQPRAIMVNAINFTPTVTDLKAMKQLLRRGNKIMLVVHDYRPESRCVDVIPVWIDSYGTFSPRMVQISLQQMGDPMDTLWWADQKPYQKRMFRVYYPLMSGGFEYRKRIECDTLLQYRKLDIELADTQAMQPTTEDWQPKIISMRIGKGTLLLNAVPQLFTNYGILDKDINPLIFRTISQFGNMEVVRTQAYLPKLSSGSNSPLSYFLEKEPLRWAVYLALFGLLLFFVFTARRRQRVIPVVTPPENKSLEFVKLIGTLYHQHHDNRDLLTKKCNYFAETIRRSIMADIMADEEQRETVTLITNHTGLTRQEVENTLLKIRKLKDAAKISDSELKELVDAMDKILNQL</sequence>
<dbReference type="EMBL" id="LRQG01000185">
    <property type="protein sequence ID" value="KXA35413.1"/>
    <property type="molecule type" value="Genomic_DNA"/>
</dbReference>
<dbReference type="Proteomes" id="UP000070533">
    <property type="component" value="Unassembled WGS sequence"/>
</dbReference>
<evidence type="ECO:0008006" key="4">
    <source>
        <dbReference type="Google" id="ProtNLM"/>
    </source>
</evidence>
<dbReference type="RefSeq" id="WP_060941072.1">
    <property type="nucleotide sequence ID" value="NZ_KQ957301.1"/>
</dbReference>
<name>A0A133PYW7_9BACT</name>
<organism evidence="2 3">
    <name type="scientific">Prevotella corporis</name>
    <dbReference type="NCBI Taxonomy" id="28128"/>
    <lineage>
        <taxon>Bacteria</taxon>
        <taxon>Pseudomonadati</taxon>
        <taxon>Bacteroidota</taxon>
        <taxon>Bacteroidia</taxon>
        <taxon>Bacteroidales</taxon>
        <taxon>Prevotellaceae</taxon>
        <taxon>Prevotella</taxon>
    </lineage>
</organism>
<evidence type="ECO:0000313" key="2">
    <source>
        <dbReference type="EMBL" id="KXA35413.1"/>
    </source>
</evidence>
<gene>
    <name evidence="2" type="ORF">HMPREF3226_02101</name>
</gene>
<comment type="caution">
    <text evidence="2">The sequence shown here is derived from an EMBL/GenBank/DDBJ whole genome shotgun (WGS) entry which is preliminary data.</text>
</comment>
<keyword evidence="1" id="KW-0812">Transmembrane</keyword>
<evidence type="ECO:0000313" key="3">
    <source>
        <dbReference type="Proteomes" id="UP000070533"/>
    </source>
</evidence>
<keyword evidence="3" id="KW-1185">Reference proteome</keyword>
<proteinExistence type="predicted"/>
<reference evidence="3" key="1">
    <citation type="submission" date="2016-01" db="EMBL/GenBank/DDBJ databases">
        <authorList>
            <person name="Mitreva M."/>
            <person name="Pepin K.H."/>
            <person name="Mihindukulasuriya K.A."/>
            <person name="Fulton R."/>
            <person name="Fronick C."/>
            <person name="O'Laughlin M."/>
            <person name="Miner T."/>
            <person name="Herter B."/>
            <person name="Rosa B.A."/>
            <person name="Cordes M."/>
            <person name="Tomlinson C."/>
            <person name="Wollam A."/>
            <person name="Palsikar V.B."/>
            <person name="Mardis E.R."/>
            <person name="Wilson R.K."/>
        </authorList>
    </citation>
    <scope>NUCLEOTIDE SEQUENCE [LARGE SCALE GENOMIC DNA]</scope>
    <source>
        <strain evidence="3">MJR7716</strain>
    </source>
</reference>
<evidence type="ECO:0000256" key="1">
    <source>
        <dbReference type="SAM" id="Phobius"/>
    </source>
</evidence>
<accession>A0A133PYW7</accession>
<dbReference type="eggNOG" id="ENOG502Z8TX">
    <property type="taxonomic scope" value="Bacteria"/>
</dbReference>
<protein>
    <recommendedName>
        <fullName evidence="4">DUF4350 domain-containing protein</fullName>
    </recommendedName>
</protein>
<keyword evidence="1" id="KW-0472">Membrane</keyword>
<dbReference type="PATRIC" id="fig|28128.5.peg.2163"/>
<dbReference type="AlphaFoldDB" id="A0A133PYW7"/>
<keyword evidence="1" id="KW-1133">Transmembrane helix</keyword>
<feature type="transmembrane region" description="Helical" evidence="1">
    <location>
        <begin position="287"/>
        <end position="304"/>
    </location>
</feature>